<accession>A0AAE4GAA0</accession>
<dbReference type="SUPFAM" id="SSF55073">
    <property type="entry name" value="Nucleotide cyclase"/>
    <property type="match status" value="1"/>
</dbReference>
<dbReference type="CDD" id="cd01949">
    <property type="entry name" value="GGDEF"/>
    <property type="match status" value="1"/>
</dbReference>
<dbReference type="InterPro" id="IPR054327">
    <property type="entry name" value="His-kinase-like_sensor"/>
</dbReference>
<protein>
    <recommendedName>
        <fullName evidence="1">diguanylate cyclase</fullName>
        <ecNumber evidence="1">2.7.7.65</ecNumber>
    </recommendedName>
</protein>
<organism evidence="5">
    <name type="scientific">Herbaspirillum huttiense subsp. nephrolepidis</name>
    <dbReference type="NCBI Taxonomy" id="3075126"/>
    <lineage>
        <taxon>Bacteria</taxon>
        <taxon>Pseudomonadati</taxon>
        <taxon>Pseudomonadota</taxon>
        <taxon>Betaproteobacteria</taxon>
        <taxon>Burkholderiales</taxon>
        <taxon>Oxalobacteraceae</taxon>
        <taxon>Herbaspirillum</taxon>
    </lineage>
</organism>
<keyword evidence="3" id="KW-1133">Transmembrane helix</keyword>
<dbReference type="GO" id="GO:0005886">
    <property type="term" value="C:plasma membrane"/>
    <property type="evidence" value="ECO:0007669"/>
    <property type="project" value="TreeGrafter"/>
</dbReference>
<keyword evidence="3" id="KW-0812">Transmembrane</keyword>
<dbReference type="GO" id="GO:0052621">
    <property type="term" value="F:diguanylate cyclase activity"/>
    <property type="evidence" value="ECO:0007669"/>
    <property type="project" value="UniProtKB-EC"/>
</dbReference>
<comment type="caution">
    <text evidence="5">The sequence shown here is derived from an EMBL/GenBank/DDBJ whole genome shotgun (WGS) entry which is preliminary data.</text>
</comment>
<dbReference type="InterPro" id="IPR050469">
    <property type="entry name" value="Diguanylate_Cyclase"/>
</dbReference>
<evidence type="ECO:0000313" key="5">
    <source>
        <dbReference type="EMBL" id="MDT0337287.1"/>
    </source>
</evidence>
<dbReference type="FunFam" id="3.30.70.270:FF:000001">
    <property type="entry name" value="Diguanylate cyclase domain protein"/>
    <property type="match status" value="1"/>
</dbReference>
<dbReference type="InterPro" id="IPR029787">
    <property type="entry name" value="Nucleotide_cyclase"/>
</dbReference>
<dbReference type="EC" id="2.7.7.65" evidence="1"/>
<dbReference type="GO" id="GO:1902201">
    <property type="term" value="P:negative regulation of bacterial-type flagellum-dependent cell motility"/>
    <property type="evidence" value="ECO:0007669"/>
    <property type="project" value="TreeGrafter"/>
</dbReference>
<dbReference type="PANTHER" id="PTHR45138">
    <property type="entry name" value="REGULATORY COMPONENTS OF SENSORY TRANSDUCTION SYSTEM"/>
    <property type="match status" value="1"/>
</dbReference>
<dbReference type="InterPro" id="IPR043128">
    <property type="entry name" value="Rev_trsase/Diguanyl_cyclase"/>
</dbReference>
<dbReference type="Pfam" id="PF00990">
    <property type="entry name" value="GGDEF"/>
    <property type="match status" value="1"/>
</dbReference>
<sequence>MLAKAGRVARHSVARRARLFVVLICLAIAAGHIWQSLAARTVQLDNTRIYSGNIARALARHAYDVFQATHGALINISDRIDEAGTTHAQLHAMSPVLRRLASEMPQLDGLYIFDEHGNRVASSSPPRASDANNSDRAYFIYHRDHDDPEPHIHPTLLSRSTDQWIIPMSRRLNHPDGRFAGLLLATLRLDHFNALYQTVEIGRDSSILLLLRPGQVLTRQPFDPAFINRDLSLDPVIGEALASPSSGHVLLHSPLDDIDRYVSYQPVQGFPLIVTVTTSSDEALAPWRQQTIVYGAAVLLLLIIIGLFGWRLIGQIELRLVAEDRALQVMGELHQANQRLEQLAHQDGLTGLANRRHLDTVLAAEFRRAARSKSALSLIMIDVDFFKQYNDLYGHQAGDECLRRIAAVLRERQRRPGDLAARYGGEEMLMLLPDTDAAGAVQVAEKIRAGIQALDLPHRGNPRGVVTASAGVCAMELLPAGERTVEYLLGRADAALYEAKHGGRNQVRLAQAGAPSAQG</sequence>
<name>A0AAE4GAA0_9BURK</name>
<dbReference type="GO" id="GO:0043709">
    <property type="term" value="P:cell adhesion involved in single-species biofilm formation"/>
    <property type="evidence" value="ECO:0007669"/>
    <property type="project" value="TreeGrafter"/>
</dbReference>
<dbReference type="RefSeq" id="WP_310838365.1">
    <property type="nucleotide sequence ID" value="NZ_JAVLSM010000013.1"/>
</dbReference>
<dbReference type="NCBIfam" id="TIGR00254">
    <property type="entry name" value="GGDEF"/>
    <property type="match status" value="1"/>
</dbReference>
<evidence type="ECO:0000256" key="3">
    <source>
        <dbReference type="SAM" id="Phobius"/>
    </source>
</evidence>
<dbReference type="PROSITE" id="PS50887">
    <property type="entry name" value="GGDEF"/>
    <property type="match status" value="1"/>
</dbReference>
<evidence type="ECO:0000256" key="2">
    <source>
        <dbReference type="ARBA" id="ARBA00034247"/>
    </source>
</evidence>
<dbReference type="EMBL" id="JAVRAA010000004">
    <property type="protein sequence ID" value="MDT0337287.1"/>
    <property type="molecule type" value="Genomic_DNA"/>
</dbReference>
<dbReference type="Pfam" id="PF22588">
    <property type="entry name" value="dCache_1_like"/>
    <property type="match status" value="1"/>
</dbReference>
<dbReference type="CDD" id="cd12914">
    <property type="entry name" value="PDC1_DGC_like"/>
    <property type="match status" value="1"/>
</dbReference>
<feature type="transmembrane region" description="Helical" evidence="3">
    <location>
        <begin position="292"/>
        <end position="310"/>
    </location>
</feature>
<reference evidence="5" key="1">
    <citation type="submission" date="2023-02" db="EMBL/GenBank/DDBJ databases">
        <title>Description of Herbaspirillum huttiense subsp. nephrolepsisexaltata and Herbaspirillum huttiense subsp. lycopersicon.</title>
        <authorList>
            <person name="Poudel M."/>
            <person name="Sharma A."/>
            <person name="Goss E."/>
            <person name="Tapia J.H."/>
            <person name="Harmon C.M."/>
            <person name="Jones J.B."/>
        </authorList>
    </citation>
    <scope>NUCLEOTIDE SEQUENCE</scope>
    <source>
        <strain evidence="5">NC40101</strain>
    </source>
</reference>
<keyword evidence="5" id="KW-0808">Transferase</keyword>
<gene>
    <name evidence="5" type="ORF">RJN63_10645</name>
</gene>
<dbReference type="PANTHER" id="PTHR45138:SF9">
    <property type="entry name" value="DIGUANYLATE CYCLASE DGCM-RELATED"/>
    <property type="match status" value="1"/>
</dbReference>
<dbReference type="Gene3D" id="3.30.70.270">
    <property type="match status" value="1"/>
</dbReference>
<dbReference type="AlphaFoldDB" id="A0AAE4GAA0"/>
<evidence type="ECO:0000256" key="1">
    <source>
        <dbReference type="ARBA" id="ARBA00012528"/>
    </source>
</evidence>
<keyword evidence="3" id="KW-0472">Membrane</keyword>
<keyword evidence="5" id="KW-0548">Nucleotidyltransferase</keyword>
<dbReference type="Gene3D" id="3.30.450.20">
    <property type="entry name" value="PAS domain"/>
    <property type="match status" value="2"/>
</dbReference>
<dbReference type="SMART" id="SM00267">
    <property type="entry name" value="GGDEF"/>
    <property type="match status" value="1"/>
</dbReference>
<proteinExistence type="predicted"/>
<dbReference type="CDD" id="cd12915">
    <property type="entry name" value="PDC2_DGC_like"/>
    <property type="match status" value="1"/>
</dbReference>
<dbReference type="InterPro" id="IPR000160">
    <property type="entry name" value="GGDEF_dom"/>
</dbReference>
<feature type="domain" description="GGDEF" evidence="4">
    <location>
        <begin position="374"/>
        <end position="512"/>
    </location>
</feature>
<evidence type="ECO:0000259" key="4">
    <source>
        <dbReference type="PROSITE" id="PS50887"/>
    </source>
</evidence>
<comment type="catalytic activity">
    <reaction evidence="2">
        <text>2 GTP = 3',3'-c-di-GMP + 2 diphosphate</text>
        <dbReference type="Rhea" id="RHEA:24898"/>
        <dbReference type="ChEBI" id="CHEBI:33019"/>
        <dbReference type="ChEBI" id="CHEBI:37565"/>
        <dbReference type="ChEBI" id="CHEBI:58805"/>
        <dbReference type="EC" id="2.7.7.65"/>
    </reaction>
</comment>